<dbReference type="Gene3D" id="2.30.30.40">
    <property type="entry name" value="SH3 Domains"/>
    <property type="match status" value="1"/>
</dbReference>
<dbReference type="InterPro" id="IPR005420">
    <property type="entry name" value="ZO-3"/>
</dbReference>
<dbReference type="FunFam" id="2.30.42.10:FF:000075">
    <property type="entry name" value="Tight junction protein ZO-2 isoform 2"/>
    <property type="match status" value="1"/>
</dbReference>
<dbReference type="CDD" id="cd06727">
    <property type="entry name" value="PDZ1_ZO1-like"/>
    <property type="match status" value="1"/>
</dbReference>
<dbReference type="SMART" id="SM00072">
    <property type="entry name" value="GuKc"/>
    <property type="match status" value="1"/>
</dbReference>
<feature type="compositionally biased region" description="Polar residues" evidence="14">
    <location>
        <begin position="449"/>
        <end position="464"/>
    </location>
</feature>
<dbReference type="SUPFAM" id="SSF50156">
    <property type="entry name" value="PDZ domain-like"/>
    <property type="match status" value="3"/>
</dbReference>
<dbReference type="InterPro" id="IPR005417">
    <property type="entry name" value="ZO"/>
</dbReference>
<comment type="subcellular location">
    <subcellularLocation>
        <location evidence="3">Cell junction</location>
        <location evidence="3">Tight junction</location>
    </subcellularLocation>
    <subcellularLocation>
        <location evidence="2">Cell membrane</location>
        <topology evidence="2">Peripheral membrane protein</topology>
        <orientation evidence="2">Cytoplasmic side</orientation>
    </subcellularLocation>
    <subcellularLocation>
        <location evidence="1">Nucleus</location>
    </subcellularLocation>
</comment>
<proteinExistence type="inferred from homology"/>
<evidence type="ECO:0000256" key="14">
    <source>
        <dbReference type="SAM" id="MobiDB-lite"/>
    </source>
</evidence>
<comment type="caution">
    <text evidence="18">The sequence shown here is derived from an EMBL/GenBank/DDBJ whole genome shotgun (WGS) entry which is preliminary data.</text>
</comment>
<keyword evidence="5" id="KW-0796">Tight junction</keyword>
<feature type="region of interest" description="Disordered" evidence="14">
    <location>
        <begin position="908"/>
        <end position="1057"/>
    </location>
</feature>
<dbReference type="SMART" id="SM00228">
    <property type="entry name" value="PDZ"/>
    <property type="match status" value="3"/>
</dbReference>
<dbReference type="SUPFAM" id="SSF52540">
    <property type="entry name" value="P-loop containing nucleoside triphosphate hydrolases"/>
    <property type="match status" value="1"/>
</dbReference>
<dbReference type="InterPro" id="IPR027417">
    <property type="entry name" value="P-loop_NTPase"/>
</dbReference>
<evidence type="ECO:0000256" key="10">
    <source>
        <dbReference type="ARBA" id="ARBA00022949"/>
    </source>
</evidence>
<feature type="domain" description="PDZ" evidence="17">
    <location>
        <begin position="321"/>
        <end position="398"/>
    </location>
</feature>
<evidence type="ECO:0000256" key="1">
    <source>
        <dbReference type="ARBA" id="ARBA00004123"/>
    </source>
</evidence>
<dbReference type="SUPFAM" id="SSF50044">
    <property type="entry name" value="SH3-domain"/>
    <property type="match status" value="1"/>
</dbReference>
<dbReference type="InterPro" id="IPR008144">
    <property type="entry name" value="Guanylate_kin-like_dom"/>
</dbReference>
<dbReference type="PRINTS" id="PR01600">
    <property type="entry name" value="ZONOCCLUDNS3"/>
</dbReference>
<dbReference type="InterPro" id="IPR008145">
    <property type="entry name" value="GK/Ca_channel_bsu"/>
</dbReference>
<feature type="domain" description="PDZ" evidence="17">
    <location>
        <begin position="58"/>
        <end position="145"/>
    </location>
</feature>
<evidence type="ECO:0000256" key="4">
    <source>
        <dbReference type="ARBA" id="ARBA00007014"/>
    </source>
</evidence>
<evidence type="ECO:0000259" key="16">
    <source>
        <dbReference type="PROSITE" id="PS50052"/>
    </source>
</evidence>
<keyword evidence="19" id="KW-1185">Reference proteome</keyword>
<keyword evidence="8" id="KW-0597">Phosphoprotein</keyword>
<feature type="region of interest" description="Disordered" evidence="14">
    <location>
        <begin position="147"/>
        <end position="297"/>
    </location>
</feature>
<evidence type="ECO:0008006" key="20">
    <source>
        <dbReference type="Google" id="ProtNLM"/>
    </source>
</evidence>
<feature type="compositionally biased region" description="Basic and acidic residues" evidence="14">
    <location>
        <begin position="170"/>
        <end position="180"/>
    </location>
</feature>
<feature type="compositionally biased region" description="Polar residues" evidence="14">
    <location>
        <begin position="966"/>
        <end position="1005"/>
    </location>
</feature>
<evidence type="ECO:0000256" key="8">
    <source>
        <dbReference type="ARBA" id="ARBA00022553"/>
    </source>
</evidence>
<evidence type="ECO:0000256" key="11">
    <source>
        <dbReference type="ARBA" id="ARBA00023136"/>
    </source>
</evidence>
<accession>A0AAV7DBK7</accession>
<evidence type="ECO:0000256" key="12">
    <source>
        <dbReference type="ARBA" id="ARBA00023242"/>
    </source>
</evidence>
<dbReference type="Gene3D" id="2.30.42.10">
    <property type="match status" value="3"/>
</dbReference>
<dbReference type="InterPro" id="IPR036034">
    <property type="entry name" value="PDZ_sf"/>
</dbReference>
<feature type="compositionally biased region" description="Low complexity" evidence="14">
    <location>
        <begin position="210"/>
        <end position="227"/>
    </location>
</feature>
<dbReference type="GO" id="GO:0150105">
    <property type="term" value="P:protein localization to cell-cell junction"/>
    <property type="evidence" value="ECO:0007669"/>
    <property type="project" value="TreeGrafter"/>
</dbReference>
<dbReference type="InterPro" id="IPR036028">
    <property type="entry name" value="SH3-like_dom_sf"/>
</dbReference>
<feature type="domain" description="PDZ" evidence="17">
    <location>
        <begin position="508"/>
        <end position="589"/>
    </location>
</feature>
<evidence type="ECO:0000256" key="7">
    <source>
        <dbReference type="ARBA" id="ARBA00022475"/>
    </source>
</evidence>
<dbReference type="GO" id="GO:0005634">
    <property type="term" value="C:nucleus"/>
    <property type="evidence" value="ECO:0007669"/>
    <property type="project" value="UniProtKB-SubCell"/>
</dbReference>
<dbReference type="AlphaFoldDB" id="A0AAV7DBK7"/>
<dbReference type="PANTHER" id="PTHR13865:SF11">
    <property type="entry name" value="TIGHT JUNCTION PROTEIN ZO-3"/>
    <property type="match status" value="1"/>
</dbReference>
<keyword evidence="9" id="KW-0677">Repeat</keyword>
<dbReference type="InterPro" id="IPR001478">
    <property type="entry name" value="PDZ"/>
</dbReference>
<feature type="compositionally biased region" description="Pro residues" evidence="14">
    <location>
        <begin position="429"/>
        <end position="441"/>
    </location>
</feature>
<evidence type="ECO:0000313" key="19">
    <source>
        <dbReference type="Proteomes" id="UP000824782"/>
    </source>
</evidence>
<dbReference type="FunFam" id="3.40.50.300:FF:000110">
    <property type="entry name" value="tight junction protein ZO-1 isoform X1"/>
    <property type="match status" value="1"/>
</dbReference>
<dbReference type="Proteomes" id="UP000824782">
    <property type="component" value="Unassembled WGS sequence"/>
</dbReference>
<feature type="domain" description="Guanylate kinase-like" evidence="16">
    <location>
        <begin position="757"/>
        <end position="875"/>
    </location>
</feature>
<dbReference type="PROSITE" id="PS50052">
    <property type="entry name" value="GUANYLATE_KINASE_2"/>
    <property type="match status" value="1"/>
</dbReference>
<evidence type="ECO:0000256" key="13">
    <source>
        <dbReference type="PROSITE-ProRule" id="PRU00192"/>
    </source>
</evidence>
<keyword evidence="7" id="KW-1003">Cell membrane</keyword>
<dbReference type="PANTHER" id="PTHR13865">
    <property type="entry name" value="TIGHT JUNCTION PROTEIN"/>
    <property type="match status" value="1"/>
</dbReference>
<evidence type="ECO:0000256" key="6">
    <source>
        <dbReference type="ARBA" id="ARBA00022443"/>
    </source>
</evidence>
<reference evidence="18" key="1">
    <citation type="thesis" date="2020" institute="ProQuest LLC" country="789 East Eisenhower Parkway, Ann Arbor, MI, USA">
        <title>Comparative Genomics and Chromosome Evolution.</title>
        <authorList>
            <person name="Mudd A.B."/>
        </authorList>
    </citation>
    <scope>NUCLEOTIDE SEQUENCE</scope>
    <source>
        <strain evidence="18">237g6f4</strain>
        <tissue evidence="18">Blood</tissue>
    </source>
</reference>
<dbReference type="GO" id="GO:0098609">
    <property type="term" value="P:cell-cell adhesion"/>
    <property type="evidence" value="ECO:0007669"/>
    <property type="project" value="TreeGrafter"/>
</dbReference>
<dbReference type="GO" id="GO:0005923">
    <property type="term" value="C:bicellular tight junction"/>
    <property type="evidence" value="ECO:0007669"/>
    <property type="project" value="UniProtKB-SubCell"/>
</dbReference>
<sequence>MTISEPDLPPTLHCDQACTDHPLTNLTLQSREPALVLCPFSACRVSEMEEMTIWEQYTVTLNRDARRGFGIAVSGGRDRPSRTDGDNSVIVSDVVRSGPADGRLQTRDRIVMVNGVSMENVTSSFAIHTLKSCAKTANVTVKRPRKIQIPVSNSMPASTGPLRTTNSSDRLSESYVRDEEYQPESPVEWRERYASSSREPNEDTAQGYEGDSSSGRSSAGSRTPSSYRARHRRTRDGGSDIGNYSRRRTGKERYASGSDMRASSRMKDNGSVLEGSASEAGDYSRRGSGSEAEERDHNGLQLVSGFKRLPIQDVPSKPVKTVLVKRVENQEYGLKLGSQIFIKHITETGLAAQEKSLQEGDLILKINGVASENMSLVDTRRLIEKSKGKLTLTVLRDNRQFLVNIPEVRDSESEDRSSIPDDISEMSSDPPPSHPPPPPTGPTHRSSSESLENPAESNSFNGAPSPQIEPVELENVNSEPPMDTKYREEIEPPMAKDIDDLRVGYSPDARLVQFQKERSIGLRLAGGNDVGIFVAAVQEGSPAAREGMKEGDQILQVNETSFHNMTREDAVQYLMNLPQNEDVIILTQGKEDIYRKMIKSNVGDSFYIRTHFEYEADTPSSLSFSRGEIFHVLDTMYRGKLGSWLAVRVARDFNEKDKGILPNRNRAEQYASLENVLKQPSSSGPRAEFWKLRGLRGAKKILKKSREDLSAITSKAKYPPYEKVVLREASFKRPVVILGPISDIAHMKLCAEMPQEFESADSVSRDEGGSKVIKLQLVKEIAERNKHALLDITPAAVERLNYVQFYPIVVFCNPENRQGVKAMRQWLLPESKKSSRRLYAQAVKLRKNSSHLFTATINLSGASDSWLPSLKEIIRTEQARPIWTTEEKAETAVNEPLDLMNGSAVGSTDYLSCDSRANSDYEETDGEGGAYTDQELEEEFDEPALARSSEPVVEHSPSYHGVGTPYDSSYNYKGQSSIETSSYHENQSPTEPSSYYQGQSLSPSAYSPPKEAAMQPRPQWNQSREYEHDALRKKFNRARSSSSEDEEYSWGGPATDL</sequence>
<keyword evidence="6 13" id="KW-0728">SH3 domain</keyword>
<dbReference type="FunFam" id="2.30.42.10:FF:000009">
    <property type="entry name" value="Putative tight junction protein ZO-1"/>
    <property type="match status" value="1"/>
</dbReference>
<evidence type="ECO:0000313" key="18">
    <source>
        <dbReference type="EMBL" id="KAG8594299.1"/>
    </source>
</evidence>
<dbReference type="GO" id="GO:1905605">
    <property type="term" value="P:positive regulation of blood-brain barrier permeability"/>
    <property type="evidence" value="ECO:0007669"/>
    <property type="project" value="TreeGrafter"/>
</dbReference>
<dbReference type="EMBL" id="WNYA01000001">
    <property type="protein sequence ID" value="KAG8594299.1"/>
    <property type="molecule type" value="Genomic_DNA"/>
</dbReference>
<dbReference type="CDD" id="cd06728">
    <property type="entry name" value="PDZ2_ZO1-like_ds"/>
    <property type="match status" value="1"/>
</dbReference>
<dbReference type="GO" id="GO:0005886">
    <property type="term" value="C:plasma membrane"/>
    <property type="evidence" value="ECO:0007669"/>
    <property type="project" value="UniProtKB-SubCell"/>
</dbReference>
<dbReference type="PRINTS" id="PR01597">
    <property type="entry name" value="ZONOCCLUDNS"/>
</dbReference>
<dbReference type="GO" id="GO:0050839">
    <property type="term" value="F:cell adhesion molecule binding"/>
    <property type="evidence" value="ECO:0007669"/>
    <property type="project" value="TreeGrafter"/>
</dbReference>
<gene>
    <name evidence="18" type="ORF">GDO81_001146</name>
</gene>
<dbReference type="Pfam" id="PF00625">
    <property type="entry name" value="Guanylate_kin"/>
    <property type="match status" value="1"/>
</dbReference>
<organism evidence="18 19">
    <name type="scientific">Engystomops pustulosus</name>
    <name type="common">Tungara frog</name>
    <name type="synonym">Physalaemus pustulosus</name>
    <dbReference type="NCBI Taxonomy" id="76066"/>
    <lineage>
        <taxon>Eukaryota</taxon>
        <taxon>Metazoa</taxon>
        <taxon>Chordata</taxon>
        <taxon>Craniata</taxon>
        <taxon>Vertebrata</taxon>
        <taxon>Euteleostomi</taxon>
        <taxon>Amphibia</taxon>
        <taxon>Batrachia</taxon>
        <taxon>Anura</taxon>
        <taxon>Neobatrachia</taxon>
        <taxon>Hyloidea</taxon>
        <taxon>Leptodactylidae</taxon>
        <taxon>Leiuperinae</taxon>
        <taxon>Engystomops</taxon>
    </lineage>
</organism>
<dbReference type="PROSITE" id="PS50002">
    <property type="entry name" value="SH3"/>
    <property type="match status" value="1"/>
</dbReference>
<dbReference type="GO" id="GO:0090557">
    <property type="term" value="P:establishment of endothelial intestinal barrier"/>
    <property type="evidence" value="ECO:0007669"/>
    <property type="project" value="TreeGrafter"/>
</dbReference>
<dbReference type="Pfam" id="PF07653">
    <property type="entry name" value="SH3_2"/>
    <property type="match status" value="1"/>
</dbReference>
<evidence type="ECO:0000259" key="15">
    <source>
        <dbReference type="PROSITE" id="PS50002"/>
    </source>
</evidence>
<feature type="domain" description="SH3" evidence="15">
    <location>
        <begin position="603"/>
        <end position="671"/>
    </location>
</feature>
<dbReference type="CDD" id="cd06729">
    <property type="entry name" value="PDZ3_ZO1-like_domain"/>
    <property type="match status" value="1"/>
</dbReference>
<keyword evidence="10" id="KW-0965">Cell junction</keyword>
<protein>
    <recommendedName>
        <fullName evidence="20">Tight junction protein ZO-3</fullName>
    </recommendedName>
</protein>
<feature type="compositionally biased region" description="Polar residues" evidence="14">
    <location>
        <begin position="908"/>
        <end position="918"/>
    </location>
</feature>
<dbReference type="Pfam" id="PF00595">
    <property type="entry name" value="PDZ"/>
    <property type="match status" value="3"/>
</dbReference>
<feature type="region of interest" description="Disordered" evidence="14">
    <location>
        <begin position="406"/>
        <end position="484"/>
    </location>
</feature>
<dbReference type="Gene3D" id="3.40.50.300">
    <property type="entry name" value="P-loop containing nucleotide triphosphate hydrolases"/>
    <property type="match status" value="1"/>
</dbReference>
<feature type="compositionally biased region" description="Basic and acidic residues" evidence="14">
    <location>
        <begin position="407"/>
        <end position="419"/>
    </location>
</feature>
<keyword evidence="12" id="KW-0539">Nucleus</keyword>
<keyword evidence="11" id="KW-0472">Membrane</keyword>
<dbReference type="FunFam" id="2.30.42.10:FF:000013">
    <property type="entry name" value="Putative tight junction protein ZO-1"/>
    <property type="match status" value="1"/>
</dbReference>
<name>A0AAV7DBK7_ENGPU</name>
<comment type="similarity">
    <text evidence="4">Belongs to the MAGUK family.</text>
</comment>
<evidence type="ECO:0000256" key="5">
    <source>
        <dbReference type="ARBA" id="ARBA00022427"/>
    </source>
</evidence>
<evidence type="ECO:0000259" key="17">
    <source>
        <dbReference type="PROSITE" id="PS50106"/>
    </source>
</evidence>
<dbReference type="PROSITE" id="PS50106">
    <property type="entry name" value="PDZ"/>
    <property type="match status" value="3"/>
</dbReference>
<evidence type="ECO:0000256" key="2">
    <source>
        <dbReference type="ARBA" id="ARBA00004413"/>
    </source>
</evidence>
<evidence type="ECO:0000256" key="3">
    <source>
        <dbReference type="ARBA" id="ARBA00004435"/>
    </source>
</evidence>
<feature type="compositionally biased region" description="Polar residues" evidence="14">
    <location>
        <begin position="150"/>
        <end position="169"/>
    </location>
</feature>
<dbReference type="GO" id="GO:0045216">
    <property type="term" value="P:cell-cell junction organization"/>
    <property type="evidence" value="ECO:0007669"/>
    <property type="project" value="TreeGrafter"/>
</dbReference>
<evidence type="ECO:0000256" key="9">
    <source>
        <dbReference type="ARBA" id="ARBA00022737"/>
    </source>
</evidence>
<dbReference type="InterPro" id="IPR001452">
    <property type="entry name" value="SH3_domain"/>
</dbReference>